<name>A0A0A8YCW0_ARUDO</name>
<organism evidence="1">
    <name type="scientific">Arundo donax</name>
    <name type="common">Giant reed</name>
    <name type="synonym">Donax arundinaceus</name>
    <dbReference type="NCBI Taxonomy" id="35708"/>
    <lineage>
        <taxon>Eukaryota</taxon>
        <taxon>Viridiplantae</taxon>
        <taxon>Streptophyta</taxon>
        <taxon>Embryophyta</taxon>
        <taxon>Tracheophyta</taxon>
        <taxon>Spermatophyta</taxon>
        <taxon>Magnoliopsida</taxon>
        <taxon>Liliopsida</taxon>
        <taxon>Poales</taxon>
        <taxon>Poaceae</taxon>
        <taxon>PACMAD clade</taxon>
        <taxon>Arundinoideae</taxon>
        <taxon>Arundineae</taxon>
        <taxon>Arundo</taxon>
    </lineage>
</organism>
<reference evidence="1" key="1">
    <citation type="submission" date="2014-09" db="EMBL/GenBank/DDBJ databases">
        <authorList>
            <person name="Magalhaes I.L.F."/>
            <person name="Oliveira U."/>
            <person name="Santos F.R."/>
            <person name="Vidigal T.H.D.A."/>
            <person name="Brescovit A.D."/>
            <person name="Santos A.J."/>
        </authorList>
    </citation>
    <scope>NUCLEOTIDE SEQUENCE</scope>
    <source>
        <tissue evidence="1">Shoot tissue taken approximately 20 cm above the soil surface</tissue>
    </source>
</reference>
<reference evidence="1" key="2">
    <citation type="journal article" date="2015" name="Data Brief">
        <title>Shoot transcriptome of the giant reed, Arundo donax.</title>
        <authorList>
            <person name="Barrero R.A."/>
            <person name="Guerrero F.D."/>
            <person name="Moolhuijzen P."/>
            <person name="Goolsby J.A."/>
            <person name="Tidwell J."/>
            <person name="Bellgard S.E."/>
            <person name="Bellgard M.I."/>
        </authorList>
    </citation>
    <scope>NUCLEOTIDE SEQUENCE</scope>
    <source>
        <tissue evidence="1">Shoot tissue taken approximately 20 cm above the soil surface</tissue>
    </source>
</reference>
<accession>A0A0A8YCW0</accession>
<dbReference type="EMBL" id="GBRH01274301">
    <property type="protein sequence ID" value="JAD23594.1"/>
    <property type="molecule type" value="Transcribed_RNA"/>
</dbReference>
<evidence type="ECO:0000313" key="1">
    <source>
        <dbReference type="EMBL" id="JAD23594.1"/>
    </source>
</evidence>
<dbReference type="AlphaFoldDB" id="A0A0A8YCW0"/>
<protein>
    <submittedName>
        <fullName evidence="1">Uncharacterized protein</fullName>
    </submittedName>
</protein>
<sequence length="21" mass="2477">MMGFEELDFFSNTLESCLSLY</sequence>
<proteinExistence type="predicted"/>